<keyword evidence="12" id="KW-0732">Signal</keyword>
<keyword evidence="14" id="KW-1185">Reference proteome</keyword>
<evidence type="ECO:0000256" key="12">
    <source>
        <dbReference type="SAM" id="SignalP"/>
    </source>
</evidence>
<evidence type="ECO:0000256" key="2">
    <source>
        <dbReference type="ARBA" id="ARBA00004162"/>
    </source>
</evidence>
<comment type="function">
    <text evidence="1 10">Controls the rotational direction of flagella during chemotaxis.</text>
</comment>
<accession>A0ABQ3B808</accession>
<feature type="chain" id="PRO_5046062547" description="Flagellar protein FliL" evidence="12">
    <location>
        <begin position="26"/>
        <end position="197"/>
    </location>
</feature>
<feature type="signal peptide" evidence="12">
    <location>
        <begin position="1"/>
        <end position="25"/>
    </location>
</feature>
<dbReference type="EMBL" id="BMYZ01000003">
    <property type="protein sequence ID" value="GGY82985.1"/>
    <property type="molecule type" value="Genomic_DNA"/>
</dbReference>
<evidence type="ECO:0000313" key="14">
    <source>
        <dbReference type="Proteomes" id="UP000619761"/>
    </source>
</evidence>
<keyword evidence="6" id="KW-0812">Transmembrane</keyword>
<keyword evidence="7 10" id="KW-0283">Flagellar rotation</keyword>
<evidence type="ECO:0000256" key="1">
    <source>
        <dbReference type="ARBA" id="ARBA00002254"/>
    </source>
</evidence>
<dbReference type="PANTHER" id="PTHR35091:SF2">
    <property type="entry name" value="FLAGELLAR PROTEIN FLIL"/>
    <property type="match status" value="1"/>
</dbReference>
<keyword evidence="4" id="KW-1003">Cell membrane</keyword>
<sequence>MKLVRKCGAIAALLGSILLPSLASASGGGETFKEGVNYIAIKPPLVVNYGGPGRVKYIKAELSLRTEDAHSAQEVSHHMPLIRDTLIMLISSVTDEQMASGEGKEKMRVEALAKINEALEKVSNPGGDHKPAKDEHAKPEKSKGDKAKKDTKAKDDKSKKDSKAKKDEKSDDDEHKEEAHKGPPVSDLLFDNLVVQK</sequence>
<feature type="region of interest" description="Disordered" evidence="11">
    <location>
        <begin position="120"/>
        <end position="197"/>
    </location>
</feature>
<evidence type="ECO:0000256" key="5">
    <source>
        <dbReference type="ARBA" id="ARBA00022500"/>
    </source>
</evidence>
<organism evidence="13 14">
    <name type="scientific">Cellvibrio zantedeschiae</name>
    <dbReference type="NCBI Taxonomy" id="1237077"/>
    <lineage>
        <taxon>Bacteria</taxon>
        <taxon>Pseudomonadati</taxon>
        <taxon>Pseudomonadota</taxon>
        <taxon>Gammaproteobacteria</taxon>
        <taxon>Cellvibrionales</taxon>
        <taxon>Cellvibrionaceae</taxon>
        <taxon>Cellvibrio</taxon>
    </lineage>
</organism>
<proteinExistence type="inferred from homology"/>
<keyword evidence="10" id="KW-0997">Cell inner membrane</keyword>
<evidence type="ECO:0000256" key="3">
    <source>
        <dbReference type="ARBA" id="ARBA00008281"/>
    </source>
</evidence>
<reference evidence="14" key="1">
    <citation type="journal article" date="2019" name="Int. J. Syst. Evol. Microbiol.">
        <title>The Global Catalogue of Microorganisms (GCM) 10K type strain sequencing project: providing services to taxonomists for standard genome sequencing and annotation.</title>
        <authorList>
            <consortium name="The Broad Institute Genomics Platform"/>
            <consortium name="The Broad Institute Genome Sequencing Center for Infectious Disease"/>
            <person name="Wu L."/>
            <person name="Ma J."/>
        </authorList>
    </citation>
    <scope>NUCLEOTIDE SEQUENCE [LARGE SCALE GENOMIC DNA]</scope>
    <source>
        <strain evidence="14">KCTC 32239</strain>
    </source>
</reference>
<evidence type="ECO:0000256" key="7">
    <source>
        <dbReference type="ARBA" id="ARBA00022779"/>
    </source>
</evidence>
<evidence type="ECO:0000256" key="10">
    <source>
        <dbReference type="RuleBase" id="RU364125"/>
    </source>
</evidence>
<keyword evidence="5 10" id="KW-0145">Chemotaxis</keyword>
<name>A0ABQ3B808_9GAMM</name>
<evidence type="ECO:0000256" key="6">
    <source>
        <dbReference type="ARBA" id="ARBA00022692"/>
    </source>
</evidence>
<evidence type="ECO:0000256" key="9">
    <source>
        <dbReference type="ARBA" id="ARBA00023136"/>
    </source>
</evidence>
<keyword evidence="9 10" id="KW-0472">Membrane</keyword>
<comment type="caution">
    <text evidence="13">The sequence shown here is derived from an EMBL/GenBank/DDBJ whole genome shotgun (WGS) entry which is preliminary data.</text>
</comment>
<dbReference type="Proteomes" id="UP000619761">
    <property type="component" value="Unassembled WGS sequence"/>
</dbReference>
<keyword evidence="8" id="KW-1133">Transmembrane helix</keyword>
<dbReference type="InterPro" id="IPR005503">
    <property type="entry name" value="FliL"/>
</dbReference>
<evidence type="ECO:0000256" key="4">
    <source>
        <dbReference type="ARBA" id="ARBA00022475"/>
    </source>
</evidence>
<dbReference type="PANTHER" id="PTHR35091">
    <property type="entry name" value="FLAGELLAR PROTEIN FLIL"/>
    <property type="match status" value="1"/>
</dbReference>
<dbReference type="RefSeq" id="WP_189420039.1">
    <property type="nucleotide sequence ID" value="NZ_BMYZ01000003.1"/>
</dbReference>
<gene>
    <name evidence="13" type="ORF">GCM10011613_29790</name>
</gene>
<comment type="similarity">
    <text evidence="3 10">Belongs to the FliL family.</text>
</comment>
<comment type="subcellular location">
    <subcellularLocation>
        <location evidence="10">Cell inner membrane</location>
    </subcellularLocation>
    <subcellularLocation>
        <location evidence="2">Cell membrane</location>
        <topology evidence="2">Single-pass membrane protein</topology>
    </subcellularLocation>
</comment>
<evidence type="ECO:0000313" key="13">
    <source>
        <dbReference type="EMBL" id="GGY82985.1"/>
    </source>
</evidence>
<evidence type="ECO:0000256" key="8">
    <source>
        <dbReference type="ARBA" id="ARBA00022989"/>
    </source>
</evidence>
<evidence type="ECO:0000256" key="11">
    <source>
        <dbReference type="SAM" id="MobiDB-lite"/>
    </source>
</evidence>
<feature type="compositionally biased region" description="Basic and acidic residues" evidence="11">
    <location>
        <begin position="127"/>
        <end position="181"/>
    </location>
</feature>
<protein>
    <recommendedName>
        <fullName evidence="10">Flagellar protein FliL</fullName>
    </recommendedName>
</protein>
<dbReference type="Pfam" id="PF03748">
    <property type="entry name" value="FliL"/>
    <property type="match status" value="1"/>
</dbReference>